<name>A0A6P1M0V1_9BACT</name>
<dbReference type="EMBL" id="CP047593">
    <property type="protein sequence ID" value="QHI68419.1"/>
    <property type="molecule type" value="Genomic_DNA"/>
</dbReference>
<accession>A0A6P1M0V1</accession>
<dbReference type="Proteomes" id="UP000464954">
    <property type="component" value="Chromosome"/>
</dbReference>
<evidence type="ECO:0000313" key="2">
    <source>
        <dbReference type="Proteomes" id="UP000464954"/>
    </source>
</evidence>
<dbReference type="RefSeq" id="WP_160626722.1">
    <property type="nucleotide sequence ID" value="NZ_CP047593.1"/>
</dbReference>
<gene>
    <name evidence="1" type="ORF">GT409_02760</name>
</gene>
<proteinExistence type="predicted"/>
<dbReference type="KEGG" id="taer:GT409_02760"/>
<protein>
    <submittedName>
        <fullName evidence="1">Uncharacterized protein</fullName>
    </submittedName>
</protein>
<dbReference type="AlphaFoldDB" id="A0A6P1M0V1"/>
<keyword evidence="2" id="KW-1185">Reference proteome</keyword>
<reference evidence="1 2" key="1">
    <citation type="submission" date="2020-01" db="EMBL/GenBank/DDBJ databases">
        <title>Ponticoccus aerotolerans gen. nov., sp. nov., an anaerobic bacterium and proposal of Ponticoccusceae fam. nov., Ponticoccusles ord. nov. and Ponticoccuse classis nov. in the phylum Kiritimatiellaeota.</title>
        <authorList>
            <person name="Zhou L.Y."/>
            <person name="Du Z.J."/>
        </authorList>
    </citation>
    <scope>NUCLEOTIDE SEQUENCE [LARGE SCALE GENOMIC DNA]</scope>
    <source>
        <strain evidence="1 2">S-5007</strain>
    </source>
</reference>
<sequence>MNKEKLKQHLRQHAPDMRSKYLHKLETLPPTGAGYHPAILGVANIGVKAGFDDETIFEDIRGQTDECARYVPDSEIWSAVQKARADHEQGAENIPAPPPPTIGLSCAPATLKKRLIQVGRKYSENALLEKSTLQLGGHPFEDSLCLLEAFYAPCEYLFIGSRYLKEPCTVADFKEFIIQDQDTSKMPHIIPNPLTGTTHKTKDGKDSMRCDAAIKEYRFAVAEFDNMSREDQIAFWCAAPFPIAALIDSGGKSIHAWIKLSEIYTPEQWRLTVKETLYRKMLVPMGCDPACANPSRLSRLPGHYREERGRWQRLLYINPAPSPKGIFKS</sequence>
<organism evidence="1 2">
    <name type="scientific">Tichowtungia aerotolerans</name>
    <dbReference type="NCBI Taxonomy" id="2697043"/>
    <lineage>
        <taxon>Bacteria</taxon>
        <taxon>Pseudomonadati</taxon>
        <taxon>Kiritimatiellota</taxon>
        <taxon>Tichowtungiia</taxon>
        <taxon>Tichowtungiales</taxon>
        <taxon>Tichowtungiaceae</taxon>
        <taxon>Tichowtungia</taxon>
    </lineage>
</organism>
<evidence type="ECO:0000313" key="1">
    <source>
        <dbReference type="EMBL" id="QHI68419.1"/>
    </source>
</evidence>